<protein>
    <submittedName>
        <fullName evidence="1 3">Uncharacterized protein</fullName>
    </submittedName>
</protein>
<reference evidence="1 2" key="2">
    <citation type="submission" date="2018-11" db="EMBL/GenBank/DDBJ databases">
        <authorList>
            <consortium name="Pathogen Informatics"/>
        </authorList>
    </citation>
    <scope>NUCLEOTIDE SEQUENCE [LARGE SCALE GENOMIC DNA]</scope>
</reference>
<organism evidence="3">
    <name type="scientific">Nippostrongylus brasiliensis</name>
    <name type="common">Rat hookworm</name>
    <dbReference type="NCBI Taxonomy" id="27835"/>
    <lineage>
        <taxon>Eukaryota</taxon>
        <taxon>Metazoa</taxon>
        <taxon>Ecdysozoa</taxon>
        <taxon>Nematoda</taxon>
        <taxon>Chromadorea</taxon>
        <taxon>Rhabditida</taxon>
        <taxon>Rhabditina</taxon>
        <taxon>Rhabditomorpha</taxon>
        <taxon>Strongyloidea</taxon>
        <taxon>Heligmosomidae</taxon>
        <taxon>Nippostrongylus</taxon>
    </lineage>
</organism>
<reference evidence="3" key="1">
    <citation type="submission" date="2017-02" db="UniProtKB">
        <authorList>
            <consortium name="WormBaseParasite"/>
        </authorList>
    </citation>
    <scope>IDENTIFICATION</scope>
</reference>
<name>A0A0N4YK66_NIPBR</name>
<accession>A0A0N4YK66</accession>
<proteinExistence type="predicted"/>
<evidence type="ECO:0000313" key="2">
    <source>
        <dbReference type="Proteomes" id="UP000271162"/>
    </source>
</evidence>
<dbReference type="AlphaFoldDB" id="A0A0N4YK66"/>
<sequence length="71" mass="7870">MASSASKLYPRRCSIGFRMKALEGTESSRVGSNHQGNVECYSCGAMYEVRRLNLKPNCFAVIKSKGYPTEC</sequence>
<dbReference type="Proteomes" id="UP000271162">
    <property type="component" value="Unassembled WGS sequence"/>
</dbReference>
<evidence type="ECO:0000313" key="3">
    <source>
        <dbReference type="WBParaSite" id="NBR_0001740901-mRNA-1"/>
    </source>
</evidence>
<evidence type="ECO:0000313" key="1">
    <source>
        <dbReference type="EMBL" id="VDL81043.1"/>
    </source>
</evidence>
<keyword evidence="2" id="KW-1185">Reference proteome</keyword>
<dbReference type="EMBL" id="UYSL01022746">
    <property type="protein sequence ID" value="VDL81043.1"/>
    <property type="molecule type" value="Genomic_DNA"/>
</dbReference>
<gene>
    <name evidence="1" type="ORF">NBR_LOCUS17410</name>
</gene>
<dbReference type="WBParaSite" id="NBR_0001740901-mRNA-1">
    <property type="protein sequence ID" value="NBR_0001740901-mRNA-1"/>
    <property type="gene ID" value="NBR_0001740901"/>
</dbReference>